<sequence>MLVIASINEYAAYWDYPVDWKTACRVGGCVFPTLMLVYAPTKLIFAFFNVTIGTMTTAVPYLKTDGTPFQSTGLILDSYRQACDTYKEALDGLRNQIKDLENENIVLNEHNNISNEEVEKYRQELGITKIQYEEMKNRFEVTTKALTAKNEEAEQLQIKIADLTINIKELDKKLENETSIRKHLEIVTKDQEAKLKANAEEIAQLKADNAKKDQEIDKLQKWKAKMMLVIGDE</sequence>
<proteinExistence type="predicted"/>
<reference evidence="3" key="1">
    <citation type="submission" date="2022-11" db="UniProtKB">
        <authorList>
            <consortium name="WormBaseParasite"/>
        </authorList>
    </citation>
    <scope>IDENTIFICATION</scope>
</reference>
<evidence type="ECO:0000313" key="2">
    <source>
        <dbReference type="Proteomes" id="UP000887540"/>
    </source>
</evidence>
<keyword evidence="2" id="KW-1185">Reference proteome</keyword>
<dbReference type="WBParaSite" id="ACRNAN_scaffold3402.g9686.t1">
    <property type="protein sequence ID" value="ACRNAN_scaffold3402.g9686.t1"/>
    <property type="gene ID" value="ACRNAN_scaffold3402.g9686"/>
</dbReference>
<accession>A0A914DNX7</accession>
<name>A0A914DNX7_9BILA</name>
<evidence type="ECO:0000256" key="1">
    <source>
        <dbReference type="SAM" id="Coils"/>
    </source>
</evidence>
<feature type="coiled-coil region" evidence="1">
    <location>
        <begin position="76"/>
        <end position="215"/>
    </location>
</feature>
<dbReference type="Proteomes" id="UP000887540">
    <property type="component" value="Unplaced"/>
</dbReference>
<keyword evidence="1" id="KW-0175">Coiled coil</keyword>
<dbReference type="AlphaFoldDB" id="A0A914DNX7"/>
<organism evidence="2 3">
    <name type="scientific">Acrobeloides nanus</name>
    <dbReference type="NCBI Taxonomy" id="290746"/>
    <lineage>
        <taxon>Eukaryota</taxon>
        <taxon>Metazoa</taxon>
        <taxon>Ecdysozoa</taxon>
        <taxon>Nematoda</taxon>
        <taxon>Chromadorea</taxon>
        <taxon>Rhabditida</taxon>
        <taxon>Tylenchina</taxon>
        <taxon>Cephalobomorpha</taxon>
        <taxon>Cephaloboidea</taxon>
        <taxon>Cephalobidae</taxon>
        <taxon>Acrobeloides</taxon>
    </lineage>
</organism>
<protein>
    <submittedName>
        <fullName evidence="3">Uncharacterized protein</fullName>
    </submittedName>
</protein>
<evidence type="ECO:0000313" key="3">
    <source>
        <dbReference type="WBParaSite" id="ACRNAN_scaffold3402.g9686.t1"/>
    </source>
</evidence>